<name>Q2PY78_9BACT</name>
<evidence type="ECO:0000259" key="11">
    <source>
        <dbReference type="PROSITE" id="PS51706"/>
    </source>
</evidence>
<dbReference type="CDD" id="cd01876">
    <property type="entry name" value="YihA_EngB"/>
    <property type="match status" value="1"/>
</dbReference>
<dbReference type="GO" id="GO:0005525">
    <property type="term" value="F:GTP binding"/>
    <property type="evidence" value="ECO:0007669"/>
    <property type="project" value="UniProtKB-UniRule"/>
</dbReference>
<evidence type="ECO:0000256" key="6">
    <source>
        <dbReference type="ARBA" id="ARBA00022842"/>
    </source>
</evidence>
<dbReference type="PANTHER" id="PTHR11649">
    <property type="entry name" value="MSS1/TRME-RELATED GTP-BINDING PROTEIN"/>
    <property type="match status" value="1"/>
</dbReference>
<evidence type="ECO:0000256" key="2">
    <source>
        <dbReference type="ARBA" id="ARBA00009638"/>
    </source>
</evidence>
<evidence type="ECO:0000256" key="9">
    <source>
        <dbReference type="ARBA" id="ARBA00023306"/>
    </source>
</evidence>
<accession>Q2PY78</accession>
<dbReference type="PANTHER" id="PTHR11649:SF13">
    <property type="entry name" value="ENGB-TYPE G DOMAIN-CONTAINING PROTEIN"/>
    <property type="match status" value="1"/>
</dbReference>
<keyword evidence="5 10" id="KW-0547">Nucleotide-binding</keyword>
<evidence type="ECO:0000256" key="1">
    <source>
        <dbReference type="ARBA" id="ARBA00001946"/>
    </source>
</evidence>
<dbReference type="PROSITE" id="PS51706">
    <property type="entry name" value="G_ENGB"/>
    <property type="match status" value="1"/>
</dbReference>
<keyword evidence="4" id="KW-0479">Metal-binding</keyword>
<evidence type="ECO:0000256" key="7">
    <source>
        <dbReference type="ARBA" id="ARBA00023134"/>
    </source>
</evidence>
<proteinExistence type="inferred from homology"/>
<comment type="cofactor">
    <cofactor evidence="1">
        <name>Mg(2+)</name>
        <dbReference type="ChEBI" id="CHEBI:18420"/>
    </cofactor>
</comment>
<dbReference type="GO" id="GO:0046872">
    <property type="term" value="F:metal ion binding"/>
    <property type="evidence" value="ECO:0007669"/>
    <property type="project" value="UniProtKB-KW"/>
</dbReference>
<comment type="function">
    <text evidence="10">Necessary for normal cell division and for the maintenance of normal septation.</text>
</comment>
<keyword evidence="9 10" id="KW-0131">Cell cycle</keyword>
<dbReference type="Gene3D" id="3.40.50.300">
    <property type="entry name" value="P-loop containing nucleotide triphosphate hydrolases"/>
    <property type="match status" value="1"/>
</dbReference>
<evidence type="ECO:0000256" key="5">
    <source>
        <dbReference type="ARBA" id="ARBA00022741"/>
    </source>
</evidence>
<evidence type="ECO:0000256" key="4">
    <source>
        <dbReference type="ARBA" id="ARBA00022723"/>
    </source>
</evidence>
<comment type="similarity">
    <text evidence="2 10">Belongs to the TRAFAC class TrmE-Era-EngA-EngB-Septin-like GTPase superfamily. EngB GTPase family.</text>
</comment>
<keyword evidence="3 10" id="KW-0132">Cell division</keyword>
<keyword evidence="6" id="KW-0460">Magnesium</keyword>
<evidence type="ECO:0000313" key="12">
    <source>
        <dbReference type="EMBL" id="ABC25349.1"/>
    </source>
</evidence>
<reference evidence="12" key="1">
    <citation type="journal article" date="2006" name="Appl. Environ. Microbiol.">
        <title>Comparative genomics of DNA fragments from six Antarctic marine planktonic bacteria.</title>
        <authorList>
            <person name="Grzymski J.J."/>
            <person name="Carter B.J."/>
            <person name="DeLong E.F."/>
            <person name="Feldman R.A."/>
            <person name="Ghadiri A."/>
            <person name="Murray A.E."/>
        </authorList>
    </citation>
    <scope>NUCLEOTIDE SEQUENCE</scope>
</reference>
<dbReference type="NCBIfam" id="TIGR03598">
    <property type="entry name" value="GTPase_YsxC"/>
    <property type="match status" value="1"/>
</dbReference>
<dbReference type="AlphaFoldDB" id="Q2PY78"/>
<dbReference type="EMBL" id="DQ295240">
    <property type="protein sequence ID" value="ABC25349.1"/>
    <property type="molecule type" value="Genomic_DNA"/>
</dbReference>
<dbReference type="InterPro" id="IPR027417">
    <property type="entry name" value="P-loop_NTPase"/>
</dbReference>
<evidence type="ECO:0000256" key="10">
    <source>
        <dbReference type="HAMAP-Rule" id="MF_00321"/>
    </source>
</evidence>
<protein>
    <recommendedName>
        <fullName evidence="10">Probable GTP-binding protein EngB</fullName>
    </recommendedName>
</protein>
<dbReference type="GO" id="GO:0000917">
    <property type="term" value="P:division septum assembly"/>
    <property type="evidence" value="ECO:0007669"/>
    <property type="project" value="UniProtKB-KW"/>
</dbReference>
<dbReference type="InterPro" id="IPR006073">
    <property type="entry name" value="GTP-bd"/>
</dbReference>
<organism evidence="12">
    <name type="scientific">uncultured marine bacterium Ant29B7</name>
    <dbReference type="NCBI Taxonomy" id="360426"/>
    <lineage>
        <taxon>Bacteria</taxon>
        <taxon>environmental samples</taxon>
    </lineage>
</organism>
<sequence length="215" mass="23972">MAKQAPQAGLNIKASFIKSSARNEECPDLHVPEYAFIGRSNVGKSSLINRLVGNKYLAKISGRPGKTQLINHFSIEDGQWALVDLPGYGYAKVSKIQRTEFSRMIAYYLRNRKNLVNVFVLVDGRHEPQKLDLAFVKKLGNWGIPFSIVFTKMDKLSNSDSGKNQALMNSTLLKEWDNLPPMFLTSAESGLGRSELLAYISKLNGEIGPHLKKTS</sequence>
<dbReference type="Pfam" id="PF01926">
    <property type="entry name" value="MMR_HSR1"/>
    <property type="match status" value="1"/>
</dbReference>
<keyword evidence="7 10" id="KW-0342">GTP-binding</keyword>
<gene>
    <name evidence="10" type="primary">engB</name>
</gene>
<keyword evidence="8 10" id="KW-0717">Septation</keyword>
<evidence type="ECO:0000256" key="3">
    <source>
        <dbReference type="ARBA" id="ARBA00022618"/>
    </source>
</evidence>
<dbReference type="SUPFAM" id="SSF52540">
    <property type="entry name" value="P-loop containing nucleoside triphosphate hydrolases"/>
    <property type="match status" value="1"/>
</dbReference>
<dbReference type="HAMAP" id="MF_00321">
    <property type="entry name" value="GTPase_EngB"/>
    <property type="match status" value="1"/>
</dbReference>
<feature type="domain" description="EngB-type G" evidence="11">
    <location>
        <begin position="30"/>
        <end position="206"/>
    </location>
</feature>
<evidence type="ECO:0000256" key="8">
    <source>
        <dbReference type="ARBA" id="ARBA00023210"/>
    </source>
</evidence>
<dbReference type="InterPro" id="IPR030393">
    <property type="entry name" value="G_ENGB_dom"/>
</dbReference>
<dbReference type="InterPro" id="IPR019987">
    <property type="entry name" value="GTP-bd_ribosome_bio_YsxC"/>
</dbReference>